<feature type="region of interest" description="Disordered" evidence="1">
    <location>
        <begin position="687"/>
        <end position="727"/>
    </location>
</feature>
<feature type="region of interest" description="Disordered" evidence="1">
    <location>
        <begin position="389"/>
        <end position="417"/>
    </location>
</feature>
<feature type="region of interest" description="Disordered" evidence="1">
    <location>
        <begin position="756"/>
        <end position="812"/>
    </location>
</feature>
<organism evidence="2 3">
    <name type="scientific">Ceraceosorus bombacis</name>
    <dbReference type="NCBI Taxonomy" id="401625"/>
    <lineage>
        <taxon>Eukaryota</taxon>
        <taxon>Fungi</taxon>
        <taxon>Dikarya</taxon>
        <taxon>Basidiomycota</taxon>
        <taxon>Ustilaginomycotina</taxon>
        <taxon>Exobasidiomycetes</taxon>
        <taxon>Ceraceosorales</taxon>
        <taxon>Ceraceosoraceae</taxon>
        <taxon>Ceraceosorus</taxon>
    </lineage>
</organism>
<evidence type="ECO:0000256" key="1">
    <source>
        <dbReference type="SAM" id="MobiDB-lite"/>
    </source>
</evidence>
<feature type="compositionally biased region" description="Polar residues" evidence="1">
    <location>
        <begin position="697"/>
        <end position="706"/>
    </location>
</feature>
<feature type="compositionally biased region" description="Low complexity" evidence="1">
    <location>
        <begin position="765"/>
        <end position="799"/>
    </location>
</feature>
<feature type="compositionally biased region" description="Low complexity" evidence="1">
    <location>
        <begin position="708"/>
        <end position="727"/>
    </location>
</feature>
<name>A0A0N7L9M8_9BASI</name>
<evidence type="ECO:0000313" key="3">
    <source>
        <dbReference type="Proteomes" id="UP000054845"/>
    </source>
</evidence>
<feature type="region of interest" description="Disordered" evidence="1">
    <location>
        <begin position="1"/>
        <end position="60"/>
    </location>
</feature>
<keyword evidence="3" id="KW-1185">Reference proteome</keyword>
<feature type="region of interest" description="Disordered" evidence="1">
    <location>
        <begin position="230"/>
        <end position="309"/>
    </location>
</feature>
<feature type="compositionally biased region" description="Basic and acidic residues" evidence="1">
    <location>
        <begin position="300"/>
        <end position="309"/>
    </location>
</feature>
<accession>A0A0N7L9M8</accession>
<feature type="region of interest" description="Disordered" evidence="1">
    <location>
        <begin position="474"/>
        <end position="534"/>
    </location>
</feature>
<dbReference type="Proteomes" id="UP000054845">
    <property type="component" value="Unassembled WGS sequence"/>
</dbReference>
<feature type="compositionally biased region" description="Low complexity" evidence="1">
    <location>
        <begin position="687"/>
        <end position="696"/>
    </location>
</feature>
<feature type="compositionally biased region" description="Low complexity" evidence="1">
    <location>
        <begin position="248"/>
        <end position="267"/>
    </location>
</feature>
<evidence type="ECO:0000313" key="2">
    <source>
        <dbReference type="EMBL" id="CEH14226.1"/>
    </source>
</evidence>
<protein>
    <submittedName>
        <fullName evidence="2">Uncharacterized protein</fullName>
    </submittedName>
</protein>
<sequence length="812" mass="85673">MPPRQNLGSLSGSRSHSDGASPSGSDTLYFSFEDSPPRPLQTASRFSHPHATPDLTQTWLSGSTSSRANLDLPLRHQAVDLSSSLTGSSSGIGRGVAGPRRRHLLFAAVGGSPTELSDANLLDQDRADIFSQLDTAPSRNIRPHPNSLISSFRPRSRVLTGRSDPMDVEELSNVSSPAAPLVPLAGTTSSSSTRAKRNIDRVGTSPDWASFDAPALRSGALGATSDYLQSWPSSQGSSARQEIDDSVDASWSTTSSSSSALAAPSGNAHKRLRRRARNASPPASDSMVTESSPRSQPAPRRYDISSRNSVRAESREPYIFESLFPPALGPPSSLSEETPAVVSAPSNTAMAPLPVRNELWSTYREPRRMRSSSSILSLQAITDRATSSAIAGSTYPHSGSIARLTRRRSQEDSMDVDGLDLLSSSSSEFLAMIGERASANVSQSTSTFDYDSLMDDVPLASTRSSHASYEDSLALGSPSVAEPDTSEGSILSLSSRHPHLTSPSGSNVSTSTSSQRDLAFGTSTSISPRDNDNRSLDARSRLALRQAAAVAPRIDSDPPPLSASSQLFRSNFLRAFDPVGTARQRFQTSAASRRNALLSSGRFASYDSDDVDMLALSSDALPSARAYASSHASSEQPRGSPSEAATMRQRRSDGVTSLSQRIASLQDAISESQGVLSDQRQRNADLLSSFDDGSSDMTGSASSGPVNSLASLSTSSGAPSPSRTGDAFDANAAGEFAAMLSRLSSTWERARDLFGAGVTSTSPGDSSVSDDALSDASSARRARRGMSVASRVRPAASSSIFSPTDSKRDRAN</sequence>
<feature type="region of interest" description="Disordered" evidence="1">
    <location>
        <begin position="166"/>
        <end position="212"/>
    </location>
</feature>
<feature type="compositionally biased region" description="Basic residues" evidence="1">
    <location>
        <begin position="268"/>
        <end position="277"/>
    </location>
</feature>
<reference evidence="2 3" key="1">
    <citation type="submission" date="2014-09" db="EMBL/GenBank/DDBJ databases">
        <authorList>
            <person name="Magalhaes I.L.F."/>
            <person name="Oliveira U."/>
            <person name="Santos F.R."/>
            <person name="Vidigal T.H.D.A."/>
            <person name="Brescovit A.D."/>
            <person name="Santos A.J."/>
        </authorList>
    </citation>
    <scope>NUCLEOTIDE SEQUENCE [LARGE SCALE GENOMIC DNA]</scope>
</reference>
<feature type="region of interest" description="Disordered" evidence="1">
    <location>
        <begin position="627"/>
        <end position="659"/>
    </location>
</feature>
<feature type="compositionally biased region" description="Polar residues" evidence="1">
    <location>
        <begin position="486"/>
        <end position="495"/>
    </location>
</feature>
<feature type="compositionally biased region" description="Polar residues" evidence="1">
    <location>
        <begin position="281"/>
        <end position="295"/>
    </location>
</feature>
<proteinExistence type="predicted"/>
<dbReference type="AlphaFoldDB" id="A0A0N7L9M8"/>
<feature type="compositionally biased region" description="Polar residues" evidence="1">
    <location>
        <begin position="230"/>
        <end position="240"/>
    </location>
</feature>
<dbReference type="EMBL" id="CCYA01000240">
    <property type="protein sequence ID" value="CEH14226.1"/>
    <property type="molecule type" value="Genomic_DNA"/>
</dbReference>
<feature type="compositionally biased region" description="Low complexity" evidence="1">
    <location>
        <begin position="501"/>
        <end position="514"/>
    </location>
</feature>
<feature type="compositionally biased region" description="Polar residues" evidence="1">
    <location>
        <begin position="1"/>
        <end position="28"/>
    </location>
</feature>